<proteinExistence type="predicted"/>
<dbReference type="InterPro" id="IPR002477">
    <property type="entry name" value="Peptidoglycan-bd-like"/>
</dbReference>
<keyword evidence="5 6" id="KW-0961">Cell wall biogenesis/degradation</keyword>
<sequence>MRTNRMDRGRAVRALAATLVTTALVAAAPAARADDLTGTPAPTTSGSAPSTTAAGPAEATTATATATATATTATQTTPTTTAPTTTAPTTSTRTTPAPTTTAPSPVVLRSGDTGWAVQDLQARLAVLGIASGSVDGRYDSAVAAAVRTFLTANDLPGTGQQVTRDAWATLVKQTASRLVIASGTQGNRVKDLQVRLRLVKADYWTLRISGVYGWTLGQSVLAFQRAQHLPQSGVVDERTWSRLVRLTSTKVLAKEGTKSNLVKDLQVRIRIVRPSWWTLRISGYYGWTLGQNVLAFQRTYDLPQSGVLDQRTYDQLVSRTRSPLVVSTSASVITVRELQRRLGAKKLWPYAFSGVYGWTLGQKVLAFQRTYDVPQSGVVDARTWARLRALTWTPGTFDQHRYLSGARPLMPAASSLDKRCRTGRVMCVDKDTRTLTWVVDGKPLMVMWARFGKKGLETREGTFRVSRKYEYVISNLFFTPMPYSMFFSGGQAVHYSSNFARLGYASASHGCVNIADHAQIKALFFKVRVGDKVVVHH</sequence>
<reference evidence="11" key="1">
    <citation type="journal article" date="2019" name="Int. J. Syst. Evol. Microbiol.">
        <title>The Global Catalogue of Microorganisms (GCM) 10K type strain sequencing project: providing services to taxonomists for standard genome sequencing and annotation.</title>
        <authorList>
            <consortium name="The Broad Institute Genomics Platform"/>
            <consortium name="The Broad Institute Genome Sequencing Center for Infectious Disease"/>
            <person name="Wu L."/>
            <person name="Ma J."/>
        </authorList>
    </citation>
    <scope>NUCLEOTIDE SEQUENCE [LARGE SCALE GENOMIC DNA]</scope>
    <source>
        <strain evidence="11">JCM 17687</strain>
    </source>
</reference>
<dbReference type="EMBL" id="BAABIW010000006">
    <property type="protein sequence ID" value="GAA5019822.1"/>
    <property type="molecule type" value="Genomic_DNA"/>
</dbReference>
<keyword evidence="11" id="KW-1185">Reference proteome</keyword>
<keyword evidence="2" id="KW-0808">Transferase</keyword>
<comment type="pathway">
    <text evidence="1 6">Cell wall biogenesis; peptidoglycan biosynthesis.</text>
</comment>
<evidence type="ECO:0000256" key="5">
    <source>
        <dbReference type="ARBA" id="ARBA00023316"/>
    </source>
</evidence>
<dbReference type="InterPro" id="IPR036366">
    <property type="entry name" value="PGBDSf"/>
</dbReference>
<dbReference type="InterPro" id="IPR036365">
    <property type="entry name" value="PGBD-like_sf"/>
</dbReference>
<dbReference type="Gene3D" id="1.10.101.10">
    <property type="entry name" value="PGBD-like superfamily/PGBD"/>
    <property type="match status" value="4"/>
</dbReference>
<feature type="region of interest" description="Disordered" evidence="7">
    <location>
        <begin position="31"/>
        <end position="104"/>
    </location>
</feature>
<name>A0ABP9J5Z2_9MICO</name>
<dbReference type="PROSITE" id="PS51318">
    <property type="entry name" value="TAT"/>
    <property type="match status" value="1"/>
</dbReference>
<feature type="signal peptide" evidence="8">
    <location>
        <begin position="1"/>
        <end position="33"/>
    </location>
</feature>
<dbReference type="Pfam" id="PF03734">
    <property type="entry name" value="YkuD"/>
    <property type="match status" value="1"/>
</dbReference>
<evidence type="ECO:0000313" key="11">
    <source>
        <dbReference type="Proteomes" id="UP001500427"/>
    </source>
</evidence>
<feature type="domain" description="L,D-TPase catalytic" evidence="9">
    <location>
        <begin position="424"/>
        <end position="536"/>
    </location>
</feature>
<evidence type="ECO:0000256" key="2">
    <source>
        <dbReference type="ARBA" id="ARBA00022679"/>
    </source>
</evidence>
<evidence type="ECO:0000256" key="3">
    <source>
        <dbReference type="ARBA" id="ARBA00022960"/>
    </source>
</evidence>
<dbReference type="InterPro" id="IPR005490">
    <property type="entry name" value="LD_TPept_cat_dom"/>
</dbReference>
<dbReference type="InterPro" id="IPR050979">
    <property type="entry name" value="LD-transpeptidase"/>
</dbReference>
<evidence type="ECO:0000256" key="6">
    <source>
        <dbReference type="PROSITE-ProRule" id="PRU01373"/>
    </source>
</evidence>
<dbReference type="Pfam" id="PF01471">
    <property type="entry name" value="PG_binding_1"/>
    <property type="match status" value="4"/>
</dbReference>
<evidence type="ECO:0000259" key="9">
    <source>
        <dbReference type="PROSITE" id="PS52029"/>
    </source>
</evidence>
<dbReference type="SUPFAM" id="SSF47090">
    <property type="entry name" value="PGBD-like"/>
    <property type="match status" value="4"/>
</dbReference>
<feature type="active site" description="Proton donor/acceptor" evidence="6">
    <location>
        <position position="494"/>
    </location>
</feature>
<evidence type="ECO:0000256" key="8">
    <source>
        <dbReference type="SAM" id="SignalP"/>
    </source>
</evidence>
<dbReference type="SUPFAM" id="SSF141523">
    <property type="entry name" value="L,D-transpeptidase catalytic domain-like"/>
    <property type="match status" value="1"/>
</dbReference>
<dbReference type="CDD" id="cd16913">
    <property type="entry name" value="YkuD_like"/>
    <property type="match status" value="1"/>
</dbReference>
<dbReference type="InterPro" id="IPR038063">
    <property type="entry name" value="Transpep_catalytic_dom"/>
</dbReference>
<dbReference type="PANTHER" id="PTHR30582:SF33">
    <property type="entry name" value="EXPORTED PROTEIN"/>
    <property type="match status" value="1"/>
</dbReference>
<evidence type="ECO:0000313" key="10">
    <source>
        <dbReference type="EMBL" id="GAA5019822.1"/>
    </source>
</evidence>
<keyword evidence="8" id="KW-0732">Signal</keyword>
<organism evidence="10 11">
    <name type="scientific">Terrabacter aeriphilus</name>
    <dbReference type="NCBI Taxonomy" id="515662"/>
    <lineage>
        <taxon>Bacteria</taxon>
        <taxon>Bacillati</taxon>
        <taxon>Actinomycetota</taxon>
        <taxon>Actinomycetes</taxon>
        <taxon>Micrococcales</taxon>
        <taxon>Intrasporangiaceae</taxon>
        <taxon>Terrabacter</taxon>
    </lineage>
</organism>
<keyword evidence="4 6" id="KW-0573">Peptidoglycan synthesis</keyword>
<dbReference type="PANTHER" id="PTHR30582">
    <property type="entry name" value="L,D-TRANSPEPTIDASE"/>
    <property type="match status" value="1"/>
</dbReference>
<dbReference type="Proteomes" id="UP001500427">
    <property type="component" value="Unassembled WGS sequence"/>
</dbReference>
<gene>
    <name evidence="10" type="ORF">GCM10023258_07790</name>
</gene>
<evidence type="ECO:0000256" key="4">
    <source>
        <dbReference type="ARBA" id="ARBA00022984"/>
    </source>
</evidence>
<dbReference type="Gene3D" id="2.40.440.10">
    <property type="entry name" value="L,D-transpeptidase catalytic domain-like"/>
    <property type="match status" value="1"/>
</dbReference>
<dbReference type="InterPro" id="IPR006311">
    <property type="entry name" value="TAT_signal"/>
</dbReference>
<accession>A0ABP9J5Z2</accession>
<protein>
    <recommendedName>
        <fullName evidence="9">L,D-TPase catalytic domain-containing protein</fullName>
    </recommendedName>
</protein>
<keyword evidence="3 6" id="KW-0133">Cell shape</keyword>
<comment type="caution">
    <text evidence="10">The sequence shown here is derived from an EMBL/GenBank/DDBJ whole genome shotgun (WGS) entry which is preliminary data.</text>
</comment>
<evidence type="ECO:0000256" key="1">
    <source>
        <dbReference type="ARBA" id="ARBA00004752"/>
    </source>
</evidence>
<feature type="chain" id="PRO_5046813356" description="L,D-TPase catalytic domain-containing protein" evidence="8">
    <location>
        <begin position="34"/>
        <end position="537"/>
    </location>
</feature>
<dbReference type="PROSITE" id="PS52029">
    <property type="entry name" value="LD_TPASE"/>
    <property type="match status" value="1"/>
</dbReference>
<evidence type="ECO:0000256" key="7">
    <source>
        <dbReference type="SAM" id="MobiDB-lite"/>
    </source>
</evidence>
<feature type="active site" description="Nucleophile" evidence="6">
    <location>
        <position position="511"/>
    </location>
</feature>
<dbReference type="RefSeq" id="WP_345506121.1">
    <property type="nucleotide sequence ID" value="NZ_BAABIW010000006.1"/>
</dbReference>